<dbReference type="RefSeq" id="XP_015657912.1">
    <property type="nucleotide sequence ID" value="XM_015803270.1"/>
</dbReference>
<keyword evidence="3" id="KW-1185">Reference proteome</keyword>
<comment type="caution">
    <text evidence="2">The sequence shown here is derived from an EMBL/GenBank/DDBJ whole genome shotgun (WGS) entry which is preliminary data.</text>
</comment>
<gene>
    <name evidence="2" type="ORF">ABB37_05306</name>
</gene>
<dbReference type="Proteomes" id="UP000037923">
    <property type="component" value="Unassembled WGS sequence"/>
</dbReference>
<dbReference type="OMA" id="RCIEAMH"/>
<dbReference type="AlphaFoldDB" id="A0A0M9G018"/>
<name>A0A0M9G018_LEPPY</name>
<dbReference type="VEuPathDB" id="TriTrypDB:LpyrH10_10_0750"/>
<dbReference type="EMBL" id="LGTL01000010">
    <property type="protein sequence ID" value="KPA79473.1"/>
    <property type="molecule type" value="Genomic_DNA"/>
</dbReference>
<sequence>MSEAVARAERELYAYITALQDVLRMTTEDAIPESLWEGDTAAFGGSSSEAQEEMPDTLLQRVERETELERHRINDLVRRRLVPQHAALCAAIVQLGGGQDAAGNVVDVPVDTLDREIAATAAESAALGKRMVELYDEAAVVATRIEAEVMGTAVPSL</sequence>
<evidence type="ECO:0000313" key="2">
    <source>
        <dbReference type="EMBL" id="KPA79473.1"/>
    </source>
</evidence>
<reference evidence="2 3" key="1">
    <citation type="submission" date="2015-07" db="EMBL/GenBank/DDBJ databases">
        <title>High-quality genome of monoxenous trypanosomatid Leptomonas pyrrhocoris.</title>
        <authorList>
            <person name="Flegontov P."/>
            <person name="Butenko A."/>
            <person name="Firsov S."/>
            <person name="Vlcek C."/>
            <person name="Logacheva M.D."/>
            <person name="Field M."/>
            <person name="Filatov D."/>
            <person name="Flegontova O."/>
            <person name="Gerasimov E."/>
            <person name="Jackson A.P."/>
            <person name="Kelly S."/>
            <person name="Opperdoes F."/>
            <person name="O'Reilly A."/>
            <person name="Votypka J."/>
            <person name="Yurchenko V."/>
            <person name="Lukes J."/>
        </authorList>
    </citation>
    <scope>NUCLEOTIDE SEQUENCE [LARGE SCALE GENOMIC DNA]</scope>
    <source>
        <strain evidence="2">H10</strain>
    </source>
</reference>
<dbReference type="GeneID" id="26905596"/>
<proteinExistence type="predicted"/>
<evidence type="ECO:0000256" key="1">
    <source>
        <dbReference type="SAM" id="MobiDB-lite"/>
    </source>
</evidence>
<feature type="region of interest" description="Disordered" evidence="1">
    <location>
        <begin position="35"/>
        <end position="54"/>
    </location>
</feature>
<organism evidence="2 3">
    <name type="scientific">Leptomonas pyrrhocoris</name>
    <name type="common">Firebug parasite</name>
    <dbReference type="NCBI Taxonomy" id="157538"/>
    <lineage>
        <taxon>Eukaryota</taxon>
        <taxon>Discoba</taxon>
        <taxon>Euglenozoa</taxon>
        <taxon>Kinetoplastea</taxon>
        <taxon>Metakinetoplastina</taxon>
        <taxon>Trypanosomatida</taxon>
        <taxon>Trypanosomatidae</taxon>
        <taxon>Leishmaniinae</taxon>
        <taxon>Leptomonas</taxon>
    </lineage>
</organism>
<protein>
    <submittedName>
        <fullName evidence="2">Uncharacterized protein</fullName>
    </submittedName>
</protein>
<accession>A0A0M9G018</accession>
<evidence type="ECO:0000313" key="3">
    <source>
        <dbReference type="Proteomes" id="UP000037923"/>
    </source>
</evidence>
<dbReference type="OrthoDB" id="270625at2759"/>